<organism evidence="2">
    <name type="scientific">viral metagenome</name>
    <dbReference type="NCBI Taxonomy" id="1070528"/>
    <lineage>
        <taxon>unclassified sequences</taxon>
        <taxon>metagenomes</taxon>
        <taxon>organismal metagenomes</taxon>
    </lineage>
</organism>
<dbReference type="EMBL" id="MN740013">
    <property type="protein sequence ID" value="QHT83907.1"/>
    <property type="molecule type" value="Genomic_DNA"/>
</dbReference>
<proteinExistence type="predicted"/>
<dbReference type="Gene3D" id="3.30.160.60">
    <property type="entry name" value="Classic Zinc Finger"/>
    <property type="match status" value="1"/>
</dbReference>
<evidence type="ECO:0000313" key="2">
    <source>
        <dbReference type="EMBL" id="QHT83907.1"/>
    </source>
</evidence>
<name>A0A6C0HUD1_9ZZZZ</name>
<accession>A0A6C0HUD1</accession>
<feature type="coiled-coil region" evidence="1">
    <location>
        <begin position="96"/>
        <end position="159"/>
    </location>
</feature>
<evidence type="ECO:0000256" key="1">
    <source>
        <dbReference type="SAM" id="Coils"/>
    </source>
</evidence>
<sequence>MDFKKNPKTPKEYNCVACNFKTKHKGDYNKHLLTPKHINIIEYGSKPIKIYNCECGKEYKDRQNLYRHKKTCKFDSIIEESNNITVNMIIDIIQKNQDILKENQEIKKLLLEQNNKVSEQNNKVSEQNQEFKELLIQQNKQIQEQNKEHNELINKFIEREPTQIINTTNNNNSTTNQSFNLNFFLNETCKDAMNIKEFLDNLNPTLDDLENVGEKGFVKGISEIILKSLRGMEVNKRPIHCTDIKREIVYLKEDDKWNKDDTNNSKMKELIRKVENKNFCNICEWQNNHPDTRILDSPDYMKQNILIDKSCEAVNNEDRVRGKVLKELLKEIHVNGK</sequence>
<evidence type="ECO:0008006" key="3">
    <source>
        <dbReference type="Google" id="ProtNLM"/>
    </source>
</evidence>
<reference evidence="2" key="1">
    <citation type="journal article" date="2020" name="Nature">
        <title>Giant virus diversity and host interactions through global metagenomics.</title>
        <authorList>
            <person name="Schulz F."/>
            <person name="Roux S."/>
            <person name="Paez-Espino D."/>
            <person name="Jungbluth S."/>
            <person name="Walsh D.A."/>
            <person name="Denef V.J."/>
            <person name="McMahon K.D."/>
            <person name="Konstantinidis K.T."/>
            <person name="Eloe-Fadrosh E.A."/>
            <person name="Kyrpides N.C."/>
            <person name="Woyke T."/>
        </authorList>
    </citation>
    <scope>NUCLEOTIDE SEQUENCE</scope>
    <source>
        <strain evidence="2">GVMAG-M-3300023184-168</strain>
    </source>
</reference>
<protein>
    <recommendedName>
        <fullName evidence="3">C2H2-type domain-containing protein</fullName>
    </recommendedName>
</protein>
<dbReference type="AlphaFoldDB" id="A0A6C0HUD1"/>
<keyword evidence="1" id="KW-0175">Coiled coil</keyword>